<reference evidence="2" key="1">
    <citation type="submission" date="2019-11" db="EMBL/GenBank/DDBJ databases">
        <title>Epiphytic Pseudomonas syringae from cherry orchards.</title>
        <authorList>
            <person name="Hulin M.T."/>
        </authorList>
    </citation>
    <scope>NUCLEOTIDE SEQUENCE</scope>
    <source>
        <strain evidence="2">PA-2-1F</strain>
    </source>
</reference>
<accession>A0AAP2WJU4</accession>
<evidence type="ECO:0000259" key="1">
    <source>
        <dbReference type="PROSITE" id="PS50943"/>
    </source>
</evidence>
<dbReference type="InterPro" id="IPR010982">
    <property type="entry name" value="Lambda_DNA-bd_dom_sf"/>
</dbReference>
<dbReference type="Pfam" id="PF13518">
    <property type="entry name" value="HTH_28"/>
    <property type="match status" value="1"/>
</dbReference>
<dbReference type="Proteomes" id="UP000814126">
    <property type="component" value="Unassembled WGS sequence"/>
</dbReference>
<gene>
    <name evidence="2" type="ORF">GIV46_23505</name>
</gene>
<name>A0AAP2WJU4_9PSED</name>
<dbReference type="Gene3D" id="1.10.260.40">
    <property type="entry name" value="lambda repressor-like DNA-binding domains"/>
    <property type="match status" value="1"/>
</dbReference>
<sequence length="174" mass="19824">MENNCAIWLYPRLWVLQMSLREPLAAVLRLSRAARNLSQEDFHGRVEARQMSNIEHAKSNPTLSTMEEFSSVLDIDLVAILAVASSYARHQTPKEFLKGVAGEIAKLERLGVLDKLHHEFEDGKLHSVHPRIRSGEANRQAVLKYKAEGKNQKETAELLGLDKSRVSRLWKDDR</sequence>
<evidence type="ECO:0000313" key="3">
    <source>
        <dbReference type="Proteomes" id="UP000814126"/>
    </source>
</evidence>
<dbReference type="InterPro" id="IPR001387">
    <property type="entry name" value="Cro/C1-type_HTH"/>
</dbReference>
<dbReference type="GO" id="GO:0003677">
    <property type="term" value="F:DNA binding"/>
    <property type="evidence" value="ECO:0007669"/>
    <property type="project" value="InterPro"/>
</dbReference>
<dbReference type="SUPFAM" id="SSF47413">
    <property type="entry name" value="lambda repressor-like DNA-binding domains"/>
    <property type="match status" value="1"/>
</dbReference>
<evidence type="ECO:0000313" key="2">
    <source>
        <dbReference type="EMBL" id="MCF5657978.1"/>
    </source>
</evidence>
<organism evidence="2 3">
    <name type="scientific">Pseudomonas poae</name>
    <dbReference type="NCBI Taxonomy" id="200451"/>
    <lineage>
        <taxon>Bacteria</taxon>
        <taxon>Pseudomonadati</taxon>
        <taxon>Pseudomonadota</taxon>
        <taxon>Gammaproteobacteria</taxon>
        <taxon>Pseudomonadales</taxon>
        <taxon>Pseudomonadaceae</taxon>
        <taxon>Pseudomonas</taxon>
    </lineage>
</organism>
<dbReference type="CDD" id="cd00093">
    <property type="entry name" value="HTH_XRE"/>
    <property type="match status" value="1"/>
</dbReference>
<comment type="caution">
    <text evidence="2">The sequence shown here is derived from an EMBL/GenBank/DDBJ whole genome shotgun (WGS) entry which is preliminary data.</text>
</comment>
<feature type="domain" description="HTH cro/C1-type" evidence="1">
    <location>
        <begin position="28"/>
        <end position="80"/>
    </location>
</feature>
<dbReference type="PROSITE" id="PS50943">
    <property type="entry name" value="HTH_CROC1"/>
    <property type="match status" value="1"/>
</dbReference>
<protein>
    <submittedName>
        <fullName evidence="2">XRE family transcriptional regulator</fullName>
    </submittedName>
</protein>
<dbReference type="EMBL" id="WJZX01000167">
    <property type="protein sequence ID" value="MCF5657978.1"/>
    <property type="molecule type" value="Genomic_DNA"/>
</dbReference>
<proteinExistence type="predicted"/>
<dbReference type="InterPro" id="IPR055247">
    <property type="entry name" value="InsJ-like_HTH"/>
</dbReference>
<dbReference type="AlphaFoldDB" id="A0AAP2WJU4"/>